<evidence type="ECO:0000256" key="1">
    <source>
        <dbReference type="ARBA" id="ARBA00007637"/>
    </source>
</evidence>
<keyword evidence="4" id="KW-1185">Reference proteome</keyword>
<dbReference type="Proteomes" id="UP000004080">
    <property type="component" value="Unassembled WGS sequence"/>
</dbReference>
<reference evidence="3 4" key="1">
    <citation type="journal article" date="2012" name="J. Bacteriol.">
        <title>Genome of Bacillus macauensis ZFHKF-1, a Long-Chain-Forming Bacterium.</title>
        <authorList>
            <person name="Cai L."/>
            <person name="Zhang T."/>
        </authorList>
    </citation>
    <scope>NUCLEOTIDE SEQUENCE [LARGE SCALE GENOMIC DNA]</scope>
    <source>
        <strain evidence="3 4">ZFHKF-1</strain>
    </source>
</reference>
<dbReference type="Gene3D" id="3.40.50.720">
    <property type="entry name" value="NAD(P)-binding Rossmann-like Domain"/>
    <property type="match status" value="1"/>
</dbReference>
<name>I8UCE2_9BACL</name>
<gene>
    <name evidence="3" type="ORF">A374_14670</name>
</gene>
<dbReference type="RefSeq" id="WP_007203010.1">
    <property type="nucleotide sequence ID" value="NZ_AKKV01000031.1"/>
</dbReference>
<dbReference type="EMBL" id="AKKV01000031">
    <property type="protein sequence ID" value="EIT84580.1"/>
    <property type="molecule type" value="Genomic_DNA"/>
</dbReference>
<comment type="similarity">
    <text evidence="1">Belongs to the NAD(P)-dependent epimerase/dehydratase family.</text>
</comment>
<sequence>MNRVLVTGAAGFIGAKLCTRLVEEDVDVIGIDSASCLDALDFIGRNANFQLINEPIEEVDLTKIVKDRDTIFHLACSTSHNEAWGNIEQHVKRHIHRLKQLTHSMERNKSKLIHVSSYEVYGRKTGTVSEASSANPQSLYGLVKLTEENFIKATAADDPLSYMILRMPIVYGPGQSIESLGTEDCVSSIERQSSCQDALYIDDAVKALLISGASREREGIYNIGSGREGEWQKGLKFLAVKNEPSSVMKTRVLADKAREELGFQQEVAIEEGLKKQKDARQKRRKKK</sequence>
<feature type="domain" description="NAD-dependent epimerase/dehydratase" evidence="2">
    <location>
        <begin position="4"/>
        <end position="224"/>
    </location>
</feature>
<organism evidence="3 4">
    <name type="scientific">Fictibacillus macauensis ZFHKF-1</name>
    <dbReference type="NCBI Taxonomy" id="1196324"/>
    <lineage>
        <taxon>Bacteria</taxon>
        <taxon>Bacillati</taxon>
        <taxon>Bacillota</taxon>
        <taxon>Bacilli</taxon>
        <taxon>Bacillales</taxon>
        <taxon>Fictibacillaceae</taxon>
        <taxon>Fictibacillus</taxon>
    </lineage>
</organism>
<accession>I8UCE2</accession>
<dbReference type="eggNOG" id="COG0451">
    <property type="taxonomic scope" value="Bacteria"/>
</dbReference>
<dbReference type="AlphaFoldDB" id="I8UCE2"/>
<dbReference type="InterPro" id="IPR001509">
    <property type="entry name" value="Epimerase_deHydtase"/>
</dbReference>
<evidence type="ECO:0000313" key="4">
    <source>
        <dbReference type="Proteomes" id="UP000004080"/>
    </source>
</evidence>
<dbReference type="InterPro" id="IPR036291">
    <property type="entry name" value="NAD(P)-bd_dom_sf"/>
</dbReference>
<protein>
    <submittedName>
        <fullName evidence="3">UDP-glucose 4-epimerase</fullName>
    </submittedName>
</protein>
<dbReference type="Pfam" id="PF01370">
    <property type="entry name" value="Epimerase"/>
    <property type="match status" value="1"/>
</dbReference>
<comment type="caution">
    <text evidence="3">The sequence shown here is derived from an EMBL/GenBank/DDBJ whole genome shotgun (WGS) entry which is preliminary data.</text>
</comment>
<evidence type="ECO:0000259" key="2">
    <source>
        <dbReference type="Pfam" id="PF01370"/>
    </source>
</evidence>
<dbReference type="STRING" id="1196324.A374_14670"/>
<dbReference type="PATRIC" id="fig|1196324.3.peg.2998"/>
<proteinExistence type="inferred from homology"/>
<evidence type="ECO:0000313" key="3">
    <source>
        <dbReference type="EMBL" id="EIT84580.1"/>
    </source>
</evidence>
<dbReference type="PANTHER" id="PTHR43000">
    <property type="entry name" value="DTDP-D-GLUCOSE 4,6-DEHYDRATASE-RELATED"/>
    <property type="match status" value="1"/>
</dbReference>
<dbReference type="SUPFAM" id="SSF51735">
    <property type="entry name" value="NAD(P)-binding Rossmann-fold domains"/>
    <property type="match status" value="1"/>
</dbReference>